<feature type="transmembrane region" description="Helical" evidence="8">
    <location>
        <begin position="72"/>
        <end position="92"/>
    </location>
</feature>
<sequence>MTRLRNFQYLSFCVTWIAYASSYLLRKPLGVVKSDLQTSYNLSKTDLGWLDTCFLLPYALMQILLGNLGDKYSARLILSSCLAISSFSMVTFGYWNKMLVMGVLLFLNGSAQACLWPNCVKGLSNWYNDEQRATLFGVWGTCCFAGGIFGTVLAVHLQNTYTPDLSMVFAVPSVIVLIVAVLVYLSLRTPAEMNLVVEGKALPKHVGEPKEKLQLNLFQIWNIKMVAELSWTMFGMKLVRYCLYMWLPMYLNQNLKYSVSMAGMLSTAFDIGGVAGSALIGIFIDRVMGGRTYWGVVLALVSSAISLLAFQITSSWGLLFNFTLLFLVGAFSCGPDSTVSGTLACEAGERENAQSAVSGIINGFGSLGTVLEGPIVALIATSFGWNGTFYAMILLTLVGVIAMAKAAIMNDKVRRNTTNMI</sequence>
<dbReference type="PIRSF" id="PIRSF002808">
    <property type="entry name" value="Hexose_phosphate_transp"/>
    <property type="match status" value="1"/>
</dbReference>
<dbReference type="Pfam" id="PF07690">
    <property type="entry name" value="MFS_1"/>
    <property type="match status" value="1"/>
</dbReference>
<evidence type="ECO:0000256" key="3">
    <source>
        <dbReference type="ARBA" id="ARBA00022448"/>
    </source>
</evidence>
<keyword evidence="4" id="KW-0762">Sugar transport</keyword>
<evidence type="ECO:0000313" key="11">
    <source>
        <dbReference type="RefSeq" id="XP_065674379.1"/>
    </source>
</evidence>
<evidence type="ECO:0000313" key="10">
    <source>
        <dbReference type="Proteomes" id="UP001652625"/>
    </source>
</evidence>
<keyword evidence="3" id="KW-0813">Transport</keyword>
<dbReference type="InterPro" id="IPR011701">
    <property type="entry name" value="MFS"/>
</dbReference>
<organism evidence="10 11">
    <name type="scientific">Hydra vulgaris</name>
    <name type="common">Hydra</name>
    <name type="synonym">Hydra attenuata</name>
    <dbReference type="NCBI Taxonomy" id="6087"/>
    <lineage>
        <taxon>Eukaryota</taxon>
        <taxon>Metazoa</taxon>
        <taxon>Cnidaria</taxon>
        <taxon>Hydrozoa</taxon>
        <taxon>Hydroidolina</taxon>
        <taxon>Anthoathecata</taxon>
        <taxon>Aplanulata</taxon>
        <taxon>Hydridae</taxon>
        <taxon>Hydra</taxon>
    </lineage>
</organism>
<keyword evidence="10" id="KW-1185">Reference proteome</keyword>
<evidence type="ECO:0000256" key="5">
    <source>
        <dbReference type="ARBA" id="ARBA00022692"/>
    </source>
</evidence>
<accession>A0ABM4DIP8</accession>
<dbReference type="InterPro" id="IPR020846">
    <property type="entry name" value="MFS_dom"/>
</dbReference>
<keyword evidence="6 8" id="KW-1133">Transmembrane helix</keyword>
<dbReference type="InterPro" id="IPR036259">
    <property type="entry name" value="MFS_trans_sf"/>
</dbReference>
<feature type="transmembrane region" description="Helical" evidence="8">
    <location>
        <begin position="47"/>
        <end position="65"/>
    </location>
</feature>
<proteinExistence type="inferred from homology"/>
<keyword evidence="7 8" id="KW-0472">Membrane</keyword>
<evidence type="ECO:0000256" key="7">
    <source>
        <dbReference type="ARBA" id="ARBA00023136"/>
    </source>
</evidence>
<gene>
    <name evidence="11" type="primary">LOC101237447</name>
</gene>
<feature type="domain" description="Major facilitator superfamily (MFS) profile" evidence="9">
    <location>
        <begin position="1"/>
        <end position="414"/>
    </location>
</feature>
<feature type="transmembrane region" description="Helical" evidence="8">
    <location>
        <begin position="360"/>
        <end position="383"/>
    </location>
</feature>
<dbReference type="PANTHER" id="PTHR43184">
    <property type="entry name" value="MAJOR FACILITATOR SUPERFAMILY TRANSPORTER 16, ISOFORM B"/>
    <property type="match status" value="1"/>
</dbReference>
<evidence type="ECO:0000256" key="1">
    <source>
        <dbReference type="ARBA" id="ARBA00004141"/>
    </source>
</evidence>
<feature type="transmembrane region" description="Helical" evidence="8">
    <location>
        <begin position="259"/>
        <end position="284"/>
    </location>
</feature>
<evidence type="ECO:0000256" key="8">
    <source>
        <dbReference type="SAM" id="Phobius"/>
    </source>
</evidence>
<name>A0ABM4DIP8_HYDVU</name>
<dbReference type="InterPro" id="IPR000849">
    <property type="entry name" value="Sugar_P_transporter"/>
</dbReference>
<reference evidence="11" key="1">
    <citation type="submission" date="2025-08" db="UniProtKB">
        <authorList>
            <consortium name="RefSeq"/>
        </authorList>
    </citation>
    <scope>IDENTIFICATION</scope>
</reference>
<feature type="transmembrane region" description="Helical" evidence="8">
    <location>
        <begin position="167"/>
        <end position="187"/>
    </location>
</feature>
<feature type="transmembrane region" description="Helical" evidence="8">
    <location>
        <begin position="229"/>
        <end position="247"/>
    </location>
</feature>
<comment type="subcellular location">
    <subcellularLocation>
        <location evidence="1">Membrane</location>
        <topology evidence="1">Multi-pass membrane protein</topology>
    </subcellularLocation>
</comment>
<keyword evidence="5 8" id="KW-0812">Transmembrane</keyword>
<protein>
    <submittedName>
        <fullName evidence="11">Glucose-6-phosphate exchanger SLC37A1 isoform X2</fullName>
    </submittedName>
</protein>
<dbReference type="PANTHER" id="PTHR43184:SF30">
    <property type="entry name" value="MFS DOMAIN-CONTAINING PROTEIN"/>
    <property type="match status" value="1"/>
</dbReference>
<feature type="transmembrane region" description="Helical" evidence="8">
    <location>
        <begin position="318"/>
        <end position="339"/>
    </location>
</feature>
<feature type="transmembrane region" description="Helical" evidence="8">
    <location>
        <begin position="136"/>
        <end position="155"/>
    </location>
</feature>
<evidence type="ECO:0000259" key="9">
    <source>
        <dbReference type="PROSITE" id="PS50850"/>
    </source>
</evidence>
<dbReference type="Proteomes" id="UP001652625">
    <property type="component" value="Chromosome 14"/>
</dbReference>
<dbReference type="RefSeq" id="XP_065674379.1">
    <property type="nucleotide sequence ID" value="XM_065818307.1"/>
</dbReference>
<feature type="transmembrane region" description="Helical" evidence="8">
    <location>
        <begin position="293"/>
        <end position="312"/>
    </location>
</feature>
<evidence type="ECO:0000256" key="4">
    <source>
        <dbReference type="ARBA" id="ARBA00022597"/>
    </source>
</evidence>
<feature type="transmembrane region" description="Helical" evidence="8">
    <location>
        <begin position="389"/>
        <end position="408"/>
    </location>
</feature>
<feature type="transmembrane region" description="Helical" evidence="8">
    <location>
        <begin position="7"/>
        <end position="25"/>
    </location>
</feature>
<dbReference type="PROSITE" id="PS50850">
    <property type="entry name" value="MFS"/>
    <property type="match status" value="1"/>
</dbReference>
<dbReference type="SUPFAM" id="SSF103473">
    <property type="entry name" value="MFS general substrate transporter"/>
    <property type="match status" value="1"/>
</dbReference>
<evidence type="ECO:0000256" key="2">
    <source>
        <dbReference type="ARBA" id="ARBA00009598"/>
    </source>
</evidence>
<feature type="transmembrane region" description="Helical" evidence="8">
    <location>
        <begin position="98"/>
        <end position="116"/>
    </location>
</feature>
<evidence type="ECO:0000256" key="6">
    <source>
        <dbReference type="ARBA" id="ARBA00022989"/>
    </source>
</evidence>
<comment type="similarity">
    <text evidence="2">Belongs to the major facilitator superfamily. Organophosphate:Pi antiporter (OPA) (TC 2.A.1.4) family.</text>
</comment>
<dbReference type="GeneID" id="101237447"/>
<dbReference type="Gene3D" id="1.20.1250.20">
    <property type="entry name" value="MFS general substrate transporter like domains"/>
    <property type="match status" value="2"/>
</dbReference>